<dbReference type="InterPro" id="IPR028082">
    <property type="entry name" value="Peripla_BP_I"/>
</dbReference>
<proteinExistence type="predicted"/>
<name>A0A369BD41_9FIRM</name>
<dbReference type="InterPro" id="IPR000843">
    <property type="entry name" value="HTH_LacI"/>
</dbReference>
<dbReference type="SUPFAM" id="SSF53822">
    <property type="entry name" value="Periplasmic binding protein-like I"/>
    <property type="match status" value="1"/>
</dbReference>
<evidence type="ECO:0000259" key="4">
    <source>
        <dbReference type="PROSITE" id="PS50932"/>
    </source>
</evidence>
<gene>
    <name evidence="5" type="ORF">DFR58_103227</name>
</gene>
<dbReference type="Gene3D" id="3.40.50.2300">
    <property type="match status" value="2"/>
</dbReference>
<protein>
    <submittedName>
        <fullName evidence="5">LacI family transcriptional regulator</fullName>
    </submittedName>
</protein>
<keyword evidence="6" id="KW-1185">Reference proteome</keyword>
<dbReference type="InterPro" id="IPR046335">
    <property type="entry name" value="LacI/GalR-like_sensor"/>
</dbReference>
<feature type="domain" description="HTH lacI-type" evidence="4">
    <location>
        <begin position="6"/>
        <end position="63"/>
    </location>
</feature>
<organism evidence="5 6">
    <name type="scientific">Anaerobacterium chartisolvens</name>
    <dbReference type="NCBI Taxonomy" id="1297424"/>
    <lineage>
        <taxon>Bacteria</taxon>
        <taxon>Bacillati</taxon>
        <taxon>Bacillota</taxon>
        <taxon>Clostridia</taxon>
        <taxon>Eubacteriales</taxon>
        <taxon>Oscillospiraceae</taxon>
        <taxon>Anaerobacterium</taxon>
    </lineage>
</organism>
<dbReference type="PROSITE" id="PS50932">
    <property type="entry name" value="HTH_LACI_2"/>
    <property type="match status" value="1"/>
</dbReference>
<keyword evidence="1" id="KW-0805">Transcription regulation</keyword>
<dbReference type="RefSeq" id="WP_114296535.1">
    <property type="nucleotide sequence ID" value="NZ_QPJT01000003.1"/>
</dbReference>
<evidence type="ECO:0000313" key="6">
    <source>
        <dbReference type="Proteomes" id="UP000253034"/>
    </source>
</evidence>
<dbReference type="CDD" id="cd01392">
    <property type="entry name" value="HTH_LacI"/>
    <property type="match status" value="1"/>
</dbReference>
<sequence>MKPNEINAKKIAELTGVSLSTVSIVLNNRSDEFRISDKTAERILETANKLGYQPVKRERRKKRNFHKSVICVFLPFNLEGSPINQFLKNTHKYMRDQGLQYKIILLPYELGKLHQVSTWICSEFASGAVLMALTDSDIEFIENSSFNIPVVLYNRTARGYCSVLTDDYTLGSKAMSHFIRRGHKKFVTISPDYSSRALSLRGVGYFDRFRSQNFDSGTDAFILPTVFSEANDMGGYNAMREILKSEALPTAVFVLADCMVTGVVRCIKEAGFDIPENFEIISYGNNTVNSIIKPGITSFAPPLQEMGCNCIKILHSAITRGTLTDSVKLSFEAECVFRESSPEA</sequence>
<evidence type="ECO:0000256" key="3">
    <source>
        <dbReference type="ARBA" id="ARBA00023163"/>
    </source>
</evidence>
<dbReference type="Proteomes" id="UP000253034">
    <property type="component" value="Unassembled WGS sequence"/>
</dbReference>
<dbReference type="OrthoDB" id="2029945at2"/>
<comment type="caution">
    <text evidence="5">The sequence shown here is derived from an EMBL/GenBank/DDBJ whole genome shotgun (WGS) entry which is preliminary data.</text>
</comment>
<accession>A0A369BD41</accession>
<reference evidence="5 6" key="1">
    <citation type="submission" date="2018-07" db="EMBL/GenBank/DDBJ databases">
        <title>Genomic Encyclopedia of Type Strains, Phase IV (KMG-IV): sequencing the most valuable type-strain genomes for metagenomic binning, comparative biology and taxonomic classification.</title>
        <authorList>
            <person name="Goeker M."/>
        </authorList>
    </citation>
    <scope>NUCLEOTIDE SEQUENCE [LARGE SCALE GENOMIC DNA]</scope>
    <source>
        <strain evidence="5 6">DSM 27016</strain>
    </source>
</reference>
<dbReference type="InterPro" id="IPR010982">
    <property type="entry name" value="Lambda_DNA-bd_dom_sf"/>
</dbReference>
<dbReference type="GO" id="GO:0003700">
    <property type="term" value="F:DNA-binding transcription factor activity"/>
    <property type="evidence" value="ECO:0007669"/>
    <property type="project" value="TreeGrafter"/>
</dbReference>
<keyword evidence="2" id="KW-0238">DNA-binding</keyword>
<keyword evidence="3" id="KW-0804">Transcription</keyword>
<dbReference type="PANTHER" id="PTHR30146:SF24">
    <property type="entry name" value="XYLOSE OPERON REGULATORY PROTEIN"/>
    <property type="match status" value="1"/>
</dbReference>
<dbReference type="SMART" id="SM00354">
    <property type="entry name" value="HTH_LACI"/>
    <property type="match status" value="1"/>
</dbReference>
<dbReference type="GO" id="GO:0000976">
    <property type="term" value="F:transcription cis-regulatory region binding"/>
    <property type="evidence" value="ECO:0007669"/>
    <property type="project" value="TreeGrafter"/>
</dbReference>
<dbReference type="PANTHER" id="PTHR30146">
    <property type="entry name" value="LACI-RELATED TRANSCRIPTIONAL REPRESSOR"/>
    <property type="match status" value="1"/>
</dbReference>
<dbReference type="Pfam" id="PF13377">
    <property type="entry name" value="Peripla_BP_3"/>
    <property type="match status" value="1"/>
</dbReference>
<evidence type="ECO:0000256" key="2">
    <source>
        <dbReference type="ARBA" id="ARBA00023125"/>
    </source>
</evidence>
<evidence type="ECO:0000313" key="5">
    <source>
        <dbReference type="EMBL" id="RCX19480.1"/>
    </source>
</evidence>
<dbReference type="EMBL" id="QPJT01000003">
    <property type="protein sequence ID" value="RCX19480.1"/>
    <property type="molecule type" value="Genomic_DNA"/>
</dbReference>
<evidence type="ECO:0000256" key="1">
    <source>
        <dbReference type="ARBA" id="ARBA00023015"/>
    </source>
</evidence>
<dbReference type="SUPFAM" id="SSF47413">
    <property type="entry name" value="lambda repressor-like DNA-binding domains"/>
    <property type="match status" value="1"/>
</dbReference>
<dbReference type="AlphaFoldDB" id="A0A369BD41"/>
<dbReference type="Pfam" id="PF00356">
    <property type="entry name" value="LacI"/>
    <property type="match status" value="1"/>
</dbReference>
<dbReference type="Gene3D" id="1.10.260.40">
    <property type="entry name" value="lambda repressor-like DNA-binding domains"/>
    <property type="match status" value="1"/>
</dbReference>